<feature type="domain" description="Flagellar M-ring N-terminal" evidence="12">
    <location>
        <begin position="38"/>
        <end position="209"/>
    </location>
</feature>
<dbReference type="GO" id="GO:0009431">
    <property type="term" value="C:bacterial-type flagellum basal body, MS ring"/>
    <property type="evidence" value="ECO:0007669"/>
    <property type="project" value="InterPro"/>
</dbReference>
<dbReference type="InterPro" id="IPR045851">
    <property type="entry name" value="AMP-bd_C_sf"/>
</dbReference>
<feature type="transmembrane region" description="Helical" evidence="11">
    <location>
        <begin position="16"/>
        <end position="34"/>
    </location>
</feature>
<dbReference type="GO" id="GO:0071973">
    <property type="term" value="P:bacterial-type flagellum-dependent cell motility"/>
    <property type="evidence" value="ECO:0007669"/>
    <property type="project" value="InterPro"/>
</dbReference>
<feature type="domain" description="Flagellar M-ring C-terminal" evidence="13">
    <location>
        <begin position="235"/>
        <end position="395"/>
    </location>
</feature>
<keyword evidence="4" id="KW-1003">Cell membrane</keyword>
<dbReference type="InterPro" id="IPR043427">
    <property type="entry name" value="YscJ/FliF"/>
</dbReference>
<feature type="compositionally biased region" description="Low complexity" evidence="10">
    <location>
        <begin position="164"/>
        <end position="173"/>
    </location>
</feature>
<dbReference type="EMBL" id="CP048788">
    <property type="protein sequence ID" value="QJF52967.1"/>
    <property type="molecule type" value="Genomic_DNA"/>
</dbReference>
<dbReference type="Gene3D" id="3.30.300.30">
    <property type="match status" value="1"/>
</dbReference>
<dbReference type="Pfam" id="PF01514">
    <property type="entry name" value="YscJ_FliF"/>
    <property type="match status" value="1"/>
</dbReference>
<evidence type="ECO:0000259" key="13">
    <source>
        <dbReference type="Pfam" id="PF08345"/>
    </source>
</evidence>
<dbReference type="GO" id="GO:0005886">
    <property type="term" value="C:plasma membrane"/>
    <property type="evidence" value="ECO:0007669"/>
    <property type="project" value="UniProtKB-SubCell"/>
</dbReference>
<evidence type="ECO:0000256" key="4">
    <source>
        <dbReference type="ARBA" id="ARBA00022475"/>
    </source>
</evidence>
<evidence type="ECO:0000313" key="14">
    <source>
        <dbReference type="EMBL" id="QJF52967.1"/>
    </source>
</evidence>
<evidence type="ECO:0000256" key="3">
    <source>
        <dbReference type="ARBA" id="ARBA00007971"/>
    </source>
</evidence>
<keyword evidence="14" id="KW-0282">Flagellum</keyword>
<comment type="subcellular location">
    <subcellularLocation>
        <location evidence="1 9">Bacterial flagellum basal body</location>
    </subcellularLocation>
    <subcellularLocation>
        <location evidence="2">Cell membrane</location>
        <topology evidence="2">Multi-pass membrane protein</topology>
    </subcellularLocation>
</comment>
<dbReference type="InterPro" id="IPR013556">
    <property type="entry name" value="Flag_M-ring_C"/>
</dbReference>
<evidence type="ECO:0000256" key="6">
    <source>
        <dbReference type="ARBA" id="ARBA00022989"/>
    </source>
</evidence>
<proteinExistence type="inferred from homology"/>
<evidence type="ECO:0000256" key="8">
    <source>
        <dbReference type="ARBA" id="ARBA00023143"/>
    </source>
</evidence>
<name>A0A858SY33_9RHOB</name>
<evidence type="ECO:0000256" key="11">
    <source>
        <dbReference type="SAM" id="Phobius"/>
    </source>
</evidence>
<dbReference type="InterPro" id="IPR006182">
    <property type="entry name" value="FliF_N_dom"/>
</dbReference>
<gene>
    <name evidence="14" type="primary">fliF</name>
    <name evidence="14" type="ORF">G3256_18190</name>
</gene>
<accession>A0A858SY33</accession>
<dbReference type="Proteomes" id="UP000503308">
    <property type="component" value="Chromosome"/>
</dbReference>
<evidence type="ECO:0000256" key="2">
    <source>
        <dbReference type="ARBA" id="ARBA00004651"/>
    </source>
</evidence>
<keyword evidence="6 11" id="KW-1133">Transmembrane helix</keyword>
<dbReference type="PANTHER" id="PTHR30046:SF0">
    <property type="entry name" value="FLAGELLAR M-RING PROTEIN"/>
    <property type="match status" value="1"/>
</dbReference>
<dbReference type="PIRSF" id="PIRSF004862">
    <property type="entry name" value="FliF"/>
    <property type="match status" value="1"/>
</dbReference>
<evidence type="ECO:0000256" key="7">
    <source>
        <dbReference type="ARBA" id="ARBA00023136"/>
    </source>
</evidence>
<comment type="similarity">
    <text evidence="3 9">Belongs to the FliF family.</text>
</comment>
<keyword evidence="8 9" id="KW-0975">Bacterial flagellum</keyword>
<sequence>MQQILSAWTGLSIKRQIIVAMATVAMFFAVLAMSRMASAPTMTLLYAGLENGAAGDVVRALEQRGAAFEVRGGSIFVDSKERDQLRMTLASEGLPANSSRGYELLDSLSGFGTTSQMFDAAYWRAKEGELARTIVSSPHINMARVHIASTGSNPFQRGVTPKASVSVSPSGTPVTPQQARAIRFLVSSAVAGLAAEDVAVIDSNGTLLGSVDEIAPANGSEDRAQVLRDRVQRLLEARVGPGNAIVEVSVDTVTESEAIRERTFDPESRVAISTDTEERSNTSNEAGGGDVTVASNLPDEQGGAGENSSSQNSESRERINYEVSETEREILRAPGAIKRLTVAVLVNDQPAAGTDGAQTSAPRSEAELEALRDLVSSAVGFDETRGDVITIKSMELQSVAPQGTSAGSSLMDRMHLDVMSAIQMAVLAVVTLILGLFVVKPLLSRPVPLQNDEIAALPPAREAEAGEDGLSGEVSEGDLELPDLPMISDFGDGTGGLPELGMGSGMSDDPVDRLRSMIGERQEETVEILRNWLEDKEENV</sequence>
<evidence type="ECO:0000256" key="5">
    <source>
        <dbReference type="ARBA" id="ARBA00022692"/>
    </source>
</evidence>
<dbReference type="GO" id="GO:0003774">
    <property type="term" value="F:cytoskeletal motor activity"/>
    <property type="evidence" value="ECO:0007669"/>
    <property type="project" value="InterPro"/>
</dbReference>
<reference evidence="14 15" key="1">
    <citation type="submission" date="2020-02" db="EMBL/GenBank/DDBJ databases">
        <title>Genome sequence of Roseobacter ponti.</title>
        <authorList>
            <person name="Hollensteiner J."/>
            <person name="Schneider D."/>
            <person name="Poehlein A."/>
            <person name="Daniel R."/>
        </authorList>
    </citation>
    <scope>NUCLEOTIDE SEQUENCE [LARGE SCALE GENOMIC DNA]</scope>
    <source>
        <strain evidence="14 15">DSM 106830</strain>
    </source>
</reference>
<evidence type="ECO:0000313" key="15">
    <source>
        <dbReference type="Proteomes" id="UP000503308"/>
    </source>
</evidence>
<feature type="transmembrane region" description="Helical" evidence="11">
    <location>
        <begin position="418"/>
        <end position="439"/>
    </location>
</feature>
<keyword evidence="15" id="KW-1185">Reference proteome</keyword>
<evidence type="ECO:0000256" key="10">
    <source>
        <dbReference type="SAM" id="MobiDB-lite"/>
    </source>
</evidence>
<dbReference type="KEGG" id="rpon:G3256_18190"/>
<organism evidence="14 15">
    <name type="scientific">Roseobacter ponti</name>
    <dbReference type="NCBI Taxonomy" id="1891787"/>
    <lineage>
        <taxon>Bacteria</taxon>
        <taxon>Pseudomonadati</taxon>
        <taxon>Pseudomonadota</taxon>
        <taxon>Alphaproteobacteria</taxon>
        <taxon>Rhodobacterales</taxon>
        <taxon>Roseobacteraceae</taxon>
        <taxon>Roseobacter</taxon>
    </lineage>
</organism>
<keyword evidence="14" id="KW-0966">Cell projection</keyword>
<dbReference type="AlphaFoldDB" id="A0A858SY33"/>
<dbReference type="Pfam" id="PF08345">
    <property type="entry name" value="YscJ_FliF_C"/>
    <property type="match status" value="1"/>
</dbReference>
<dbReference type="InterPro" id="IPR000067">
    <property type="entry name" value="FlgMring_FliF"/>
</dbReference>
<dbReference type="RefSeq" id="WP_169642184.1">
    <property type="nucleotide sequence ID" value="NZ_CP048788.1"/>
</dbReference>
<protein>
    <recommendedName>
        <fullName evidence="9">Flagellar M-ring protein</fullName>
    </recommendedName>
</protein>
<feature type="compositionally biased region" description="Basic and acidic residues" evidence="10">
    <location>
        <begin position="314"/>
        <end position="323"/>
    </location>
</feature>
<keyword evidence="7 11" id="KW-0472">Membrane</keyword>
<dbReference type="NCBIfam" id="TIGR00206">
    <property type="entry name" value="fliF"/>
    <property type="match status" value="1"/>
</dbReference>
<feature type="region of interest" description="Disordered" evidence="10">
    <location>
        <begin position="153"/>
        <end position="173"/>
    </location>
</feature>
<feature type="region of interest" description="Disordered" evidence="10">
    <location>
        <begin position="264"/>
        <end position="323"/>
    </location>
</feature>
<comment type="function">
    <text evidence="9">The M ring may be actively involved in energy transduction.</text>
</comment>
<evidence type="ECO:0000259" key="12">
    <source>
        <dbReference type="Pfam" id="PF01514"/>
    </source>
</evidence>
<keyword evidence="5 11" id="KW-0812">Transmembrane</keyword>
<evidence type="ECO:0000256" key="1">
    <source>
        <dbReference type="ARBA" id="ARBA00004117"/>
    </source>
</evidence>
<dbReference type="PANTHER" id="PTHR30046">
    <property type="entry name" value="FLAGELLAR M-RING PROTEIN"/>
    <property type="match status" value="1"/>
</dbReference>
<dbReference type="PRINTS" id="PR01009">
    <property type="entry name" value="FLGMRINGFLIF"/>
</dbReference>
<evidence type="ECO:0000256" key="9">
    <source>
        <dbReference type="PIRNR" id="PIRNR004862"/>
    </source>
</evidence>
<keyword evidence="14" id="KW-0969">Cilium</keyword>